<gene>
    <name evidence="3" type="ORF">SAMN05660293_00751</name>
</gene>
<dbReference type="OrthoDB" id="9773039at2"/>
<evidence type="ECO:0000313" key="3">
    <source>
        <dbReference type="EMBL" id="SKB52533.1"/>
    </source>
</evidence>
<sequence length="400" mass="44311">MKEITDIIKSYDVAVAKGKKTALATVVHVEGSSYRRPGARMLVTDDGQLTGAISGGCLEGDALRKALLAISQQKNKLVTYDTTDDNDTTLGVQLGCNGIVHILFEPIHHNDPANPIVLLKKVLEKRQNAVVITLFSLNSRTGNQPGTCFLDLETDKVTINNLTEPELLERLLPHSELVKERQESFFKEFAFNGQKLTGFVEYLRPAPALIIAGAGNDTIPLSEMAHILGWDITIVDGRNGHATRQRFPKANNVIVARPSDVLSKIETDAQTFFVLMTHNYNYDLALLKELINLEECIYIGALGPKKKLERMYNDLRNEGVEVTDEQKSKIFGPVGLDVGAETSEEIALSVLAEIKAVMNGRTGISLREKPEPIHSRSDQKVDYHKSTREDFLCEIQTTQS</sequence>
<dbReference type="InterPro" id="IPR027051">
    <property type="entry name" value="XdhC_Rossmann_dom"/>
</dbReference>
<dbReference type="AlphaFoldDB" id="A0A1T5BZV2"/>
<evidence type="ECO:0000259" key="1">
    <source>
        <dbReference type="Pfam" id="PF02625"/>
    </source>
</evidence>
<proteinExistence type="predicted"/>
<dbReference type="STRING" id="651661.SAMN05660293_00751"/>
<feature type="domain" description="XdhC Rossmann" evidence="2">
    <location>
        <begin position="209"/>
        <end position="354"/>
    </location>
</feature>
<reference evidence="4" key="1">
    <citation type="submission" date="2017-02" db="EMBL/GenBank/DDBJ databases">
        <authorList>
            <person name="Varghese N."/>
            <person name="Submissions S."/>
        </authorList>
    </citation>
    <scope>NUCLEOTIDE SEQUENCE [LARGE SCALE GENOMIC DNA]</scope>
    <source>
        <strain evidence="4">DSM 22270</strain>
    </source>
</reference>
<feature type="domain" description="XdhC- CoxI" evidence="1">
    <location>
        <begin position="15"/>
        <end position="81"/>
    </location>
</feature>
<dbReference type="Pfam" id="PF13478">
    <property type="entry name" value="XdhC_C"/>
    <property type="match status" value="1"/>
</dbReference>
<organism evidence="3 4">
    <name type="scientific">Dyadobacter psychrophilus</name>
    <dbReference type="NCBI Taxonomy" id="651661"/>
    <lineage>
        <taxon>Bacteria</taxon>
        <taxon>Pseudomonadati</taxon>
        <taxon>Bacteroidota</taxon>
        <taxon>Cytophagia</taxon>
        <taxon>Cytophagales</taxon>
        <taxon>Spirosomataceae</taxon>
        <taxon>Dyadobacter</taxon>
    </lineage>
</organism>
<keyword evidence="4" id="KW-1185">Reference proteome</keyword>
<dbReference type="EMBL" id="FUZA01000001">
    <property type="protein sequence ID" value="SKB52533.1"/>
    <property type="molecule type" value="Genomic_DNA"/>
</dbReference>
<accession>A0A1T5BZV2</accession>
<name>A0A1T5BZV2_9BACT</name>
<dbReference type="PANTHER" id="PTHR30388:SF6">
    <property type="entry name" value="XANTHINE DEHYDROGENASE SUBUNIT A-RELATED"/>
    <property type="match status" value="1"/>
</dbReference>
<dbReference type="RefSeq" id="WP_082213297.1">
    <property type="nucleotide sequence ID" value="NZ_FUZA01000001.1"/>
</dbReference>
<dbReference type="Gene3D" id="3.40.50.720">
    <property type="entry name" value="NAD(P)-binding Rossmann-like Domain"/>
    <property type="match status" value="1"/>
</dbReference>
<evidence type="ECO:0000313" key="4">
    <source>
        <dbReference type="Proteomes" id="UP000190897"/>
    </source>
</evidence>
<dbReference type="InterPro" id="IPR003777">
    <property type="entry name" value="XdhC_CoxI"/>
</dbReference>
<protein>
    <submittedName>
        <fullName evidence="3">Xanthine and CO dehydrogenases maturation factor, XdhC/CoxF family</fullName>
    </submittedName>
</protein>
<evidence type="ECO:0000259" key="2">
    <source>
        <dbReference type="Pfam" id="PF13478"/>
    </source>
</evidence>
<dbReference type="Proteomes" id="UP000190897">
    <property type="component" value="Unassembled WGS sequence"/>
</dbReference>
<dbReference type="InterPro" id="IPR052698">
    <property type="entry name" value="MoCofactor_Util/Proc"/>
</dbReference>
<dbReference type="Pfam" id="PF02625">
    <property type="entry name" value="XdhC_CoxI"/>
    <property type="match status" value="1"/>
</dbReference>
<dbReference type="PANTHER" id="PTHR30388">
    <property type="entry name" value="ALDEHYDE OXIDOREDUCTASE MOLYBDENUM COFACTOR ASSEMBLY PROTEIN"/>
    <property type="match status" value="1"/>
</dbReference>